<evidence type="ECO:0000256" key="1">
    <source>
        <dbReference type="SAM" id="MobiDB-lite"/>
    </source>
</evidence>
<feature type="region of interest" description="Disordered" evidence="1">
    <location>
        <begin position="98"/>
        <end position="122"/>
    </location>
</feature>
<dbReference type="AlphaFoldDB" id="A0AAD8UG28"/>
<feature type="compositionally biased region" description="Basic residues" evidence="1">
    <location>
        <begin position="98"/>
        <end position="113"/>
    </location>
</feature>
<evidence type="ECO:0000313" key="3">
    <source>
        <dbReference type="Proteomes" id="UP001244207"/>
    </source>
</evidence>
<dbReference type="GeneID" id="85385723"/>
<dbReference type="RefSeq" id="XP_060361049.1">
    <property type="nucleotide sequence ID" value="XM_060501824.1"/>
</dbReference>
<keyword evidence="3" id="KW-1185">Reference proteome</keyword>
<comment type="caution">
    <text evidence="2">The sequence shown here is derived from an EMBL/GenBank/DDBJ whole genome shotgun (WGS) entry which is preliminary data.</text>
</comment>
<dbReference type="Proteomes" id="UP001244207">
    <property type="component" value="Unassembled WGS sequence"/>
</dbReference>
<evidence type="ECO:0000313" key="2">
    <source>
        <dbReference type="EMBL" id="KAK1718049.1"/>
    </source>
</evidence>
<sequence>MTSSTILLSSLSIWTRTGEPTCRFDKLGGPREHKGPWKEYQRLPPRSFRIMVTRERERGGPRYNFRVPTEEKQQLWHHGGQPLSCVCMICITSCRGHGSHAQKSATKHSKRRASPTGRSLYHEPQPGFPSCLIVPHRAIRIILRPAQVRPVEKCERLARPVGG</sequence>
<reference evidence="2" key="1">
    <citation type="submission" date="2021-12" db="EMBL/GenBank/DDBJ databases">
        <title>Comparative genomics, transcriptomics and evolutionary studies reveal genomic signatures of adaptation to plant cell wall in hemibiotrophic fungi.</title>
        <authorList>
            <consortium name="DOE Joint Genome Institute"/>
            <person name="Baroncelli R."/>
            <person name="Diaz J.F."/>
            <person name="Benocci T."/>
            <person name="Peng M."/>
            <person name="Battaglia E."/>
            <person name="Haridas S."/>
            <person name="Andreopoulos W."/>
            <person name="Labutti K."/>
            <person name="Pangilinan J."/>
            <person name="Floch G.L."/>
            <person name="Makela M.R."/>
            <person name="Henrissat B."/>
            <person name="Grigoriev I.V."/>
            <person name="Crouch J.A."/>
            <person name="De Vries R.P."/>
            <person name="Sukno S.A."/>
            <person name="Thon M.R."/>
        </authorList>
    </citation>
    <scope>NUCLEOTIDE SEQUENCE</scope>
    <source>
        <strain evidence="2">CBS 112980</strain>
    </source>
</reference>
<protein>
    <submittedName>
        <fullName evidence="2">Uncharacterized protein</fullName>
    </submittedName>
</protein>
<organism evidence="2 3">
    <name type="scientific">Glomerella acutata</name>
    <name type="common">Colletotrichum acutatum</name>
    <dbReference type="NCBI Taxonomy" id="27357"/>
    <lineage>
        <taxon>Eukaryota</taxon>
        <taxon>Fungi</taxon>
        <taxon>Dikarya</taxon>
        <taxon>Ascomycota</taxon>
        <taxon>Pezizomycotina</taxon>
        <taxon>Sordariomycetes</taxon>
        <taxon>Hypocreomycetidae</taxon>
        <taxon>Glomerellales</taxon>
        <taxon>Glomerellaceae</taxon>
        <taxon>Colletotrichum</taxon>
        <taxon>Colletotrichum acutatum species complex</taxon>
    </lineage>
</organism>
<accession>A0AAD8UG28</accession>
<name>A0AAD8UG28_GLOAC</name>
<proteinExistence type="predicted"/>
<gene>
    <name evidence="2" type="ORF">BDZ83DRAFT_23353</name>
</gene>
<dbReference type="EMBL" id="JAHMHS010000105">
    <property type="protein sequence ID" value="KAK1718049.1"/>
    <property type="molecule type" value="Genomic_DNA"/>
</dbReference>